<dbReference type="OMA" id="MEFYYAN"/>
<sequence>MGFDDVDDVGNGLLLFRPLMYVFDENRVSFIYDEDSDQFRLKVFDKSLLGERLFDKLSSKQREALLGGNKLPQNWEDGDDWMVPGTGFNIQTTFKDVDGRALSFGATLQRPYKRCLCLQAAVARKIAVKMEWIQPEEGTFEDFRQEGMSLTEKMRVFHASQR</sequence>
<organism evidence="1 2">
    <name type="scientific">Phytophthora sojae (strain P6497)</name>
    <name type="common">Soybean stem and root rot agent</name>
    <name type="synonym">Phytophthora megasperma f. sp. glycines</name>
    <dbReference type="NCBI Taxonomy" id="1094619"/>
    <lineage>
        <taxon>Eukaryota</taxon>
        <taxon>Sar</taxon>
        <taxon>Stramenopiles</taxon>
        <taxon>Oomycota</taxon>
        <taxon>Peronosporomycetes</taxon>
        <taxon>Peronosporales</taxon>
        <taxon>Peronosporaceae</taxon>
        <taxon>Phytophthora</taxon>
    </lineage>
</organism>
<gene>
    <name evidence="1" type="ORF">PHYSODRAFT_285241</name>
</gene>
<dbReference type="EMBL" id="JH159153">
    <property type="protein sequence ID" value="EGZ19151.1"/>
    <property type="molecule type" value="Genomic_DNA"/>
</dbReference>
<dbReference type="GeneID" id="20639981"/>
<keyword evidence="2" id="KW-1185">Reference proteome</keyword>
<name>G4Z9N7_PHYSP</name>
<dbReference type="KEGG" id="psoj:PHYSODRAFT_285241"/>
<reference evidence="1 2" key="1">
    <citation type="journal article" date="2006" name="Science">
        <title>Phytophthora genome sequences uncover evolutionary origins and mechanisms of pathogenesis.</title>
        <authorList>
            <person name="Tyler B.M."/>
            <person name="Tripathy S."/>
            <person name="Zhang X."/>
            <person name="Dehal P."/>
            <person name="Jiang R.H."/>
            <person name="Aerts A."/>
            <person name="Arredondo F.D."/>
            <person name="Baxter L."/>
            <person name="Bensasson D."/>
            <person name="Beynon J.L."/>
            <person name="Chapman J."/>
            <person name="Damasceno C.M."/>
            <person name="Dorrance A.E."/>
            <person name="Dou D."/>
            <person name="Dickerman A.W."/>
            <person name="Dubchak I.L."/>
            <person name="Garbelotto M."/>
            <person name="Gijzen M."/>
            <person name="Gordon S.G."/>
            <person name="Govers F."/>
            <person name="Grunwald N.J."/>
            <person name="Huang W."/>
            <person name="Ivors K.L."/>
            <person name="Jones R.W."/>
            <person name="Kamoun S."/>
            <person name="Krampis K."/>
            <person name="Lamour K.H."/>
            <person name="Lee M.K."/>
            <person name="McDonald W.H."/>
            <person name="Medina M."/>
            <person name="Meijer H.J."/>
            <person name="Nordberg E.K."/>
            <person name="Maclean D.J."/>
            <person name="Ospina-Giraldo M.D."/>
            <person name="Morris P.F."/>
            <person name="Phuntumart V."/>
            <person name="Putnam N.H."/>
            <person name="Rash S."/>
            <person name="Rose J.K."/>
            <person name="Sakihama Y."/>
            <person name="Salamov A.A."/>
            <person name="Savidor A."/>
            <person name="Scheuring C.F."/>
            <person name="Smith B.M."/>
            <person name="Sobral B.W."/>
            <person name="Terry A."/>
            <person name="Torto-Alalibo T.A."/>
            <person name="Win J."/>
            <person name="Xu Z."/>
            <person name="Zhang H."/>
            <person name="Grigoriev I.V."/>
            <person name="Rokhsar D.S."/>
            <person name="Boore J.L."/>
        </authorList>
    </citation>
    <scope>NUCLEOTIDE SEQUENCE [LARGE SCALE GENOMIC DNA]</scope>
    <source>
        <strain evidence="1 2">P6497</strain>
    </source>
</reference>
<dbReference type="RefSeq" id="XP_009521868.1">
    <property type="nucleotide sequence ID" value="XM_009523573.1"/>
</dbReference>
<evidence type="ECO:0000313" key="1">
    <source>
        <dbReference type="EMBL" id="EGZ19151.1"/>
    </source>
</evidence>
<dbReference type="AlphaFoldDB" id="G4Z9N7"/>
<protein>
    <submittedName>
        <fullName evidence="1">Uncharacterized protein</fullName>
    </submittedName>
</protein>
<evidence type="ECO:0000313" key="2">
    <source>
        <dbReference type="Proteomes" id="UP000002640"/>
    </source>
</evidence>
<accession>G4Z9N7</accession>
<proteinExistence type="predicted"/>
<dbReference type="InParanoid" id="G4Z9N7"/>
<dbReference type="Proteomes" id="UP000002640">
    <property type="component" value="Unassembled WGS sequence"/>
</dbReference>